<dbReference type="Proteomes" id="UP000324996">
    <property type="component" value="Unassembled WGS sequence"/>
</dbReference>
<reference evidence="3 4" key="1">
    <citation type="submission" date="2019-09" db="EMBL/GenBank/DDBJ databases">
        <title>NBRP : Genome information of microbial organism related human and environment.</title>
        <authorList>
            <person name="Hattori M."/>
            <person name="Oshima K."/>
            <person name="Inaba H."/>
            <person name="Suda W."/>
            <person name="Sakamoto M."/>
            <person name="Iino T."/>
            <person name="Kitahara M."/>
            <person name="Oshida Y."/>
            <person name="Iida T."/>
            <person name="Kudo T."/>
            <person name="Itoh T."/>
            <person name="Ohkuma M."/>
        </authorList>
    </citation>
    <scope>NUCLEOTIDE SEQUENCE [LARGE SCALE GENOMIC DNA]</scope>
    <source>
        <strain evidence="3 4">Q-1</strain>
    </source>
</reference>
<dbReference type="AlphaFoldDB" id="A0A5A7N741"/>
<dbReference type="SUPFAM" id="SSF69786">
    <property type="entry name" value="YggU-like"/>
    <property type="match status" value="1"/>
</dbReference>
<name>A0A5A7N741_9PROT</name>
<dbReference type="NCBIfam" id="TIGR00251">
    <property type="entry name" value="DUF167 family protein"/>
    <property type="match status" value="1"/>
</dbReference>
<evidence type="ECO:0000313" key="4">
    <source>
        <dbReference type="Proteomes" id="UP000324996"/>
    </source>
</evidence>
<sequence length="118" mass="12735">MTASSPCFTAIDLLSRQPFGVRLRVKLSPKASANRIDRIELDETGAARLRLSVTAVAEKGKANKAMIALLARNLGLVRSQITISAGTTTQIKTIDITGDPPDLAERITKALHQQGIWI</sequence>
<dbReference type="SMART" id="SM01152">
    <property type="entry name" value="DUF167"/>
    <property type="match status" value="1"/>
</dbReference>
<evidence type="ECO:0000256" key="2">
    <source>
        <dbReference type="HAMAP-Rule" id="MF_00634"/>
    </source>
</evidence>
<organism evidence="3 4">
    <name type="scientific">Iodidimonas nitroreducens</name>
    <dbReference type="NCBI Taxonomy" id="1236968"/>
    <lineage>
        <taxon>Bacteria</taxon>
        <taxon>Pseudomonadati</taxon>
        <taxon>Pseudomonadota</taxon>
        <taxon>Alphaproteobacteria</taxon>
        <taxon>Iodidimonadales</taxon>
        <taxon>Iodidimonadaceae</taxon>
        <taxon>Iodidimonas</taxon>
    </lineage>
</organism>
<comment type="caution">
    <text evidence="3">The sequence shown here is derived from an EMBL/GenBank/DDBJ whole genome shotgun (WGS) entry which is preliminary data.</text>
</comment>
<dbReference type="RefSeq" id="WP_081837113.1">
    <property type="nucleotide sequence ID" value="NZ_BKCN01000008.1"/>
</dbReference>
<comment type="similarity">
    <text evidence="1 2">Belongs to the UPF0235 family.</text>
</comment>
<dbReference type="Pfam" id="PF02594">
    <property type="entry name" value="DUF167"/>
    <property type="match status" value="1"/>
</dbReference>
<accession>A0A5A7N741</accession>
<proteinExistence type="inferred from homology"/>
<evidence type="ECO:0000256" key="1">
    <source>
        <dbReference type="ARBA" id="ARBA00010364"/>
    </source>
</evidence>
<dbReference type="Gene3D" id="3.30.1200.10">
    <property type="entry name" value="YggU-like"/>
    <property type="match status" value="1"/>
</dbReference>
<evidence type="ECO:0000313" key="3">
    <source>
        <dbReference type="EMBL" id="GER04121.1"/>
    </source>
</evidence>
<dbReference type="EMBL" id="BKCN01000008">
    <property type="protein sequence ID" value="GER04121.1"/>
    <property type="molecule type" value="Genomic_DNA"/>
</dbReference>
<gene>
    <name evidence="3" type="ORF">JCM17846_18030</name>
</gene>
<keyword evidence="4" id="KW-1185">Reference proteome</keyword>
<dbReference type="InterPro" id="IPR003746">
    <property type="entry name" value="DUF167"/>
</dbReference>
<dbReference type="HAMAP" id="MF_00634">
    <property type="entry name" value="UPF0235"/>
    <property type="match status" value="1"/>
</dbReference>
<dbReference type="InterPro" id="IPR036591">
    <property type="entry name" value="YggU-like_sf"/>
</dbReference>
<protein>
    <recommendedName>
        <fullName evidence="2">UPF0235 protein JCM17846_18030</fullName>
    </recommendedName>
</protein>